<evidence type="ECO:0000256" key="2">
    <source>
        <dbReference type="ARBA" id="ARBA00022692"/>
    </source>
</evidence>
<feature type="transmembrane region" description="Helical" evidence="5">
    <location>
        <begin position="142"/>
        <end position="162"/>
    </location>
</feature>
<dbReference type="RefSeq" id="WP_301239594.1">
    <property type="nucleotide sequence ID" value="NZ_JANRHH010000047.1"/>
</dbReference>
<keyword evidence="7" id="KW-1185">Reference proteome</keyword>
<feature type="transmembrane region" description="Helical" evidence="5">
    <location>
        <begin position="174"/>
        <end position="196"/>
    </location>
</feature>
<evidence type="ECO:0000313" key="7">
    <source>
        <dbReference type="Proteomes" id="UP001174196"/>
    </source>
</evidence>
<reference evidence="6" key="1">
    <citation type="submission" date="2022-08" db="EMBL/GenBank/DDBJ databases">
        <title>Polycladomyces zharkentsis sp. nov., a novel thermophilic CMC and starch-degrading bacterium isolated from a geothermal spring in Kazakhstan.</title>
        <authorList>
            <person name="Mashzhan A."/>
            <person name="Kistaubaeva A."/>
            <person name="Javier-Lopez R."/>
            <person name="Birkeland N.-K."/>
        </authorList>
    </citation>
    <scope>NUCLEOTIDE SEQUENCE</scope>
    <source>
        <strain evidence="6">KSR 13</strain>
    </source>
</reference>
<name>A0ABT8IPW8_9BACL</name>
<feature type="transmembrane region" description="Helical" evidence="5">
    <location>
        <begin position="61"/>
        <end position="83"/>
    </location>
</feature>
<gene>
    <name evidence="6" type="ORF">NWF35_12875</name>
</gene>
<dbReference type="InterPro" id="IPR002293">
    <property type="entry name" value="AA/rel_permease1"/>
</dbReference>
<dbReference type="EMBL" id="JANRHH010000047">
    <property type="protein sequence ID" value="MDN4594763.1"/>
    <property type="molecule type" value="Genomic_DNA"/>
</dbReference>
<organism evidence="6 7">
    <name type="scientific">Polycladomyces subterraneus</name>
    <dbReference type="NCBI Taxonomy" id="1016997"/>
    <lineage>
        <taxon>Bacteria</taxon>
        <taxon>Bacillati</taxon>
        <taxon>Bacillota</taxon>
        <taxon>Bacilli</taxon>
        <taxon>Bacillales</taxon>
        <taxon>Thermoactinomycetaceae</taxon>
        <taxon>Polycladomyces</taxon>
    </lineage>
</organism>
<dbReference type="PANTHER" id="PTHR47704:SF1">
    <property type="entry name" value="POTASSIUM TRANSPORTER KIMA"/>
    <property type="match status" value="1"/>
</dbReference>
<feature type="transmembrane region" description="Helical" evidence="5">
    <location>
        <begin position="254"/>
        <end position="276"/>
    </location>
</feature>
<evidence type="ECO:0000256" key="3">
    <source>
        <dbReference type="ARBA" id="ARBA00022989"/>
    </source>
</evidence>
<accession>A0ABT8IPW8</accession>
<dbReference type="Pfam" id="PF13520">
    <property type="entry name" value="AA_permease_2"/>
    <property type="match status" value="1"/>
</dbReference>
<dbReference type="InterPro" id="IPR053153">
    <property type="entry name" value="APC_K+_Transporter"/>
</dbReference>
<dbReference type="Proteomes" id="UP001174196">
    <property type="component" value="Unassembled WGS sequence"/>
</dbReference>
<proteinExistence type="predicted"/>
<feature type="transmembrane region" description="Helical" evidence="5">
    <location>
        <begin position="409"/>
        <end position="428"/>
    </location>
</feature>
<feature type="transmembrane region" description="Helical" evidence="5">
    <location>
        <begin position="104"/>
        <end position="130"/>
    </location>
</feature>
<dbReference type="PANTHER" id="PTHR47704">
    <property type="entry name" value="POTASSIUM TRANSPORTER KIMA"/>
    <property type="match status" value="1"/>
</dbReference>
<evidence type="ECO:0000256" key="5">
    <source>
        <dbReference type="SAM" id="Phobius"/>
    </source>
</evidence>
<feature type="transmembrane region" description="Helical" evidence="5">
    <location>
        <begin position="347"/>
        <end position="367"/>
    </location>
</feature>
<feature type="transmembrane region" description="Helical" evidence="5">
    <location>
        <begin position="302"/>
        <end position="326"/>
    </location>
</feature>
<keyword evidence="3 5" id="KW-1133">Transmembrane helix</keyword>
<evidence type="ECO:0000256" key="4">
    <source>
        <dbReference type="ARBA" id="ARBA00023136"/>
    </source>
</evidence>
<keyword evidence="4 5" id="KW-0472">Membrane</keyword>
<evidence type="ECO:0000256" key="1">
    <source>
        <dbReference type="ARBA" id="ARBA00004141"/>
    </source>
</evidence>
<keyword evidence="2 5" id="KW-0812">Transmembrane</keyword>
<feature type="transmembrane region" description="Helical" evidence="5">
    <location>
        <begin position="373"/>
        <end position="389"/>
    </location>
</feature>
<feature type="transmembrane region" description="Helical" evidence="5">
    <location>
        <begin position="216"/>
        <end position="233"/>
    </location>
</feature>
<evidence type="ECO:0000313" key="6">
    <source>
        <dbReference type="EMBL" id="MDN4594763.1"/>
    </source>
</evidence>
<feature type="transmembrane region" description="Helical" evidence="5">
    <location>
        <begin position="434"/>
        <end position="452"/>
    </location>
</feature>
<dbReference type="Gene3D" id="1.20.1740.10">
    <property type="entry name" value="Amino acid/polyamine transporter I"/>
    <property type="match status" value="1"/>
</dbReference>
<comment type="caution">
    <text evidence="6">The sequence shown here is derived from an EMBL/GenBank/DDBJ whole genome shotgun (WGS) entry which is preliminary data.</text>
</comment>
<sequence length="608" mass="67307">MLTSLKRWIIGRPLRTEQLQEEKLPVWKALPILSSDALSSVAYGTEQILRVLVLAPISVLALWYSLPISGAIIGLLTLLILSYRQIIYEYPGGGGAYIVSTDNLGWFAGLIAGASLLIDYTLTVAVSVSAGTDAITSAFPALHRHGTMISVFFVLLLMLLNLRGIRESGTIFSFPTYLFIFGMLGLVIVGLGNVAIHGIPANVPPVTHTFPAGLSWFLLLHAFSSGCSALTGVEAISNATPTFRKPETKNAARTLALLGLLLAVLFGGSSLLAYLYHITPKTTETVLSQIAEETFGRTLPYYYIQGTTALILILAANTSFSGFPLLASIMAKDKFMPRMFASRGDRLNFSNGIIVLALAAIALIVAFKGDVERLIPLYAIGVFLSFTLAQTGMVVRRLKQRNPGWMRKLTINAAGAVVSFIVLLIFTVTKFTEGAWIVVLVIPLFIFAFYHIRKHYEAVAEELRIDITADKPEKKDHVIIIPVGGISRVVRNTIAYAKTIGDDVVAIHVAFTEEDAEKFEKKWEQWDPGVRLVVTRSRYRSVNGPVLRFIDLVQERAGDNMITVLIPEFIPRRWWHRFLHNQSALWLRFLLLLRKDVVVSTVPFHLRK</sequence>
<comment type="subcellular location">
    <subcellularLocation>
        <location evidence="1">Membrane</location>
        <topology evidence="1">Multi-pass membrane protein</topology>
    </subcellularLocation>
</comment>
<protein>
    <submittedName>
        <fullName evidence="6">APC family permease</fullName>
    </submittedName>
</protein>